<dbReference type="OrthoDB" id="202825at2759"/>
<proteinExistence type="predicted"/>
<reference evidence="6" key="2">
    <citation type="submission" date="2012-11" db="EMBL/GenBank/DDBJ databases">
        <authorList>
            <person name="Kuo A."/>
            <person name="Curtis B.A."/>
            <person name="Tanifuji G."/>
            <person name="Burki F."/>
            <person name="Gruber A."/>
            <person name="Irimia M."/>
            <person name="Maruyama S."/>
            <person name="Arias M.C."/>
            <person name="Ball S.G."/>
            <person name="Gile G.H."/>
            <person name="Hirakawa Y."/>
            <person name="Hopkins J.F."/>
            <person name="Rensing S.A."/>
            <person name="Schmutz J."/>
            <person name="Symeonidi A."/>
            <person name="Elias M."/>
            <person name="Eveleigh R.J."/>
            <person name="Herman E.K."/>
            <person name="Klute M.J."/>
            <person name="Nakayama T."/>
            <person name="Obornik M."/>
            <person name="Reyes-Prieto A."/>
            <person name="Armbrust E.V."/>
            <person name="Aves S.J."/>
            <person name="Beiko R.G."/>
            <person name="Coutinho P."/>
            <person name="Dacks J.B."/>
            <person name="Durnford D.G."/>
            <person name="Fast N.M."/>
            <person name="Green B.R."/>
            <person name="Grisdale C."/>
            <person name="Hempe F."/>
            <person name="Henrissat B."/>
            <person name="Hoppner M.P."/>
            <person name="Ishida K.-I."/>
            <person name="Kim E."/>
            <person name="Koreny L."/>
            <person name="Kroth P.G."/>
            <person name="Liu Y."/>
            <person name="Malik S.-B."/>
            <person name="Maier U.G."/>
            <person name="McRose D."/>
            <person name="Mock T."/>
            <person name="Neilson J.A."/>
            <person name="Onodera N.T."/>
            <person name="Poole A.M."/>
            <person name="Pritham E.J."/>
            <person name="Richards T.A."/>
            <person name="Rocap G."/>
            <person name="Roy S.W."/>
            <person name="Sarai C."/>
            <person name="Schaack S."/>
            <person name="Shirato S."/>
            <person name="Slamovits C.H."/>
            <person name="Spencer D.F."/>
            <person name="Suzuki S."/>
            <person name="Worden A.Z."/>
            <person name="Zauner S."/>
            <person name="Barry K."/>
            <person name="Bell C."/>
            <person name="Bharti A.K."/>
            <person name="Crow J.A."/>
            <person name="Grimwood J."/>
            <person name="Kramer R."/>
            <person name="Lindquist E."/>
            <person name="Lucas S."/>
            <person name="Salamov A."/>
            <person name="McFadden G.I."/>
            <person name="Lane C.E."/>
            <person name="Keeling P.J."/>
            <person name="Gray M.W."/>
            <person name="Grigoriev I.V."/>
            <person name="Archibald J.M."/>
        </authorList>
    </citation>
    <scope>NUCLEOTIDE SEQUENCE</scope>
    <source>
        <strain evidence="6">CCMP2712</strain>
    </source>
</reference>
<dbReference type="SUPFAM" id="SSF56059">
    <property type="entry name" value="Glutathione synthetase ATP-binding domain-like"/>
    <property type="match status" value="1"/>
</dbReference>
<dbReference type="InterPro" id="IPR004344">
    <property type="entry name" value="TTL/TTLL_fam"/>
</dbReference>
<dbReference type="Gene3D" id="3.30.470.20">
    <property type="entry name" value="ATP-grasp fold, B domain"/>
    <property type="match status" value="1"/>
</dbReference>
<dbReference type="PANTHER" id="PTHR12241:SF154">
    <property type="entry name" value="TUBULIN POLYGLUTAMYLASE TTLL11"/>
    <property type="match status" value="1"/>
</dbReference>
<dbReference type="HOGENOM" id="CLU_010131_6_2_1"/>
<name>L1IF59_GUITC</name>
<dbReference type="GO" id="GO:0036064">
    <property type="term" value="C:ciliary basal body"/>
    <property type="evidence" value="ECO:0007669"/>
    <property type="project" value="TreeGrafter"/>
</dbReference>
<evidence type="ECO:0000256" key="2">
    <source>
        <dbReference type="ARBA" id="ARBA00022741"/>
    </source>
</evidence>
<evidence type="ECO:0000313" key="4">
    <source>
        <dbReference type="EMBL" id="EKX34490.1"/>
    </source>
</evidence>
<dbReference type="Pfam" id="PF03133">
    <property type="entry name" value="TTL"/>
    <property type="match status" value="1"/>
</dbReference>
<gene>
    <name evidence="4" type="ORF">GUITHDRAFT_119327</name>
</gene>
<dbReference type="GO" id="GO:0005524">
    <property type="term" value="F:ATP binding"/>
    <property type="evidence" value="ECO:0007669"/>
    <property type="project" value="UniProtKB-KW"/>
</dbReference>
<dbReference type="PANTHER" id="PTHR12241">
    <property type="entry name" value="TUBULIN POLYGLUTAMYLASE"/>
    <property type="match status" value="1"/>
</dbReference>
<evidence type="ECO:0000313" key="5">
    <source>
        <dbReference type="EnsemblProtists" id="EKX34490"/>
    </source>
</evidence>
<keyword evidence="2" id="KW-0547">Nucleotide-binding</keyword>
<evidence type="ECO:0000313" key="6">
    <source>
        <dbReference type="Proteomes" id="UP000011087"/>
    </source>
</evidence>
<keyword evidence="6" id="KW-1185">Reference proteome</keyword>
<organism evidence="4">
    <name type="scientific">Guillardia theta (strain CCMP2712)</name>
    <name type="common">Cryptophyte</name>
    <dbReference type="NCBI Taxonomy" id="905079"/>
    <lineage>
        <taxon>Eukaryota</taxon>
        <taxon>Cryptophyceae</taxon>
        <taxon>Pyrenomonadales</taxon>
        <taxon>Geminigeraceae</taxon>
        <taxon>Guillardia</taxon>
    </lineage>
</organism>
<dbReference type="GO" id="GO:0070740">
    <property type="term" value="F:tubulin-glutamic acid ligase activity"/>
    <property type="evidence" value="ECO:0007669"/>
    <property type="project" value="TreeGrafter"/>
</dbReference>
<dbReference type="eggNOG" id="KOG2158">
    <property type="taxonomic scope" value="Eukaryota"/>
</dbReference>
<dbReference type="RefSeq" id="XP_005821470.1">
    <property type="nucleotide sequence ID" value="XM_005821413.1"/>
</dbReference>
<sequence>MLPSIEEKAVRKAEKRRFRPPIVCLAFSSASAEALTMVLKTVGWQSRDVLYEKSDIFWVSTLDQLLTRLKCISNRQVCSRIPGMYMLCDKCPFSKMMGRGRSIFRSLYDFYPESWLLPDDLKALSSACTSTKEFSIIVKPNSGSQGDGIFLVSSYEDLVKRISSAPERDLIAQRYIDRPLLLDGLKFDLRVYVLIRSIEPLDVWICHEGLARFCTDKYHLPNARNLSKVTSHLTNYSLNKLSDRFVRPDNSHMELQSDGEAATGEWGEEQERNASKRSISYVFQEISRLGYNTESIWEQIHDLVQQTCLLLRPSLCESIYELKARDPGLAGTSYSGGPSCFHLLGFDIMLDEKCKPWLLEMNCSPRVGIDDIEVVAKGTEAEGVKVCRCMEHHRPHVHFISEVDRRVKLQALGGALLLVSEGFKNSKVLSHGFRADSKKHQELLSQYKQVDSPLALLAVAADMLSFKICGEGVEVQHKELALIDRLHSLYIKVSGCKRKMDSSRLRFLVKELGLPQKEVRNAQLTIDSISLRARAKKAGLTGFDDFLDILIALGRSLYPSLSTFDALTEVCRSV</sequence>
<protein>
    <recommendedName>
        <fullName evidence="7">Tubulin-tyrosine ligase</fullName>
    </recommendedName>
</protein>
<dbReference type="PaxDb" id="55529-EKX34490"/>
<dbReference type="GO" id="GO:0015631">
    <property type="term" value="F:tubulin binding"/>
    <property type="evidence" value="ECO:0007669"/>
    <property type="project" value="TreeGrafter"/>
</dbReference>
<accession>L1IF59</accession>
<reference evidence="4 6" key="1">
    <citation type="journal article" date="2012" name="Nature">
        <title>Algal genomes reveal evolutionary mosaicism and the fate of nucleomorphs.</title>
        <authorList>
            <consortium name="DOE Joint Genome Institute"/>
            <person name="Curtis B.A."/>
            <person name="Tanifuji G."/>
            <person name="Burki F."/>
            <person name="Gruber A."/>
            <person name="Irimia M."/>
            <person name="Maruyama S."/>
            <person name="Arias M.C."/>
            <person name="Ball S.G."/>
            <person name="Gile G.H."/>
            <person name="Hirakawa Y."/>
            <person name="Hopkins J.F."/>
            <person name="Kuo A."/>
            <person name="Rensing S.A."/>
            <person name="Schmutz J."/>
            <person name="Symeonidi A."/>
            <person name="Elias M."/>
            <person name="Eveleigh R.J."/>
            <person name="Herman E.K."/>
            <person name="Klute M.J."/>
            <person name="Nakayama T."/>
            <person name="Obornik M."/>
            <person name="Reyes-Prieto A."/>
            <person name="Armbrust E.V."/>
            <person name="Aves S.J."/>
            <person name="Beiko R.G."/>
            <person name="Coutinho P."/>
            <person name="Dacks J.B."/>
            <person name="Durnford D.G."/>
            <person name="Fast N.M."/>
            <person name="Green B.R."/>
            <person name="Grisdale C.J."/>
            <person name="Hempel F."/>
            <person name="Henrissat B."/>
            <person name="Hoppner M.P."/>
            <person name="Ishida K."/>
            <person name="Kim E."/>
            <person name="Koreny L."/>
            <person name="Kroth P.G."/>
            <person name="Liu Y."/>
            <person name="Malik S.B."/>
            <person name="Maier U.G."/>
            <person name="McRose D."/>
            <person name="Mock T."/>
            <person name="Neilson J.A."/>
            <person name="Onodera N.T."/>
            <person name="Poole A.M."/>
            <person name="Pritham E.J."/>
            <person name="Richards T.A."/>
            <person name="Rocap G."/>
            <person name="Roy S.W."/>
            <person name="Sarai C."/>
            <person name="Schaack S."/>
            <person name="Shirato S."/>
            <person name="Slamovits C.H."/>
            <person name="Spencer D.F."/>
            <person name="Suzuki S."/>
            <person name="Worden A.Z."/>
            <person name="Zauner S."/>
            <person name="Barry K."/>
            <person name="Bell C."/>
            <person name="Bharti A.K."/>
            <person name="Crow J.A."/>
            <person name="Grimwood J."/>
            <person name="Kramer R."/>
            <person name="Lindquist E."/>
            <person name="Lucas S."/>
            <person name="Salamov A."/>
            <person name="McFadden G.I."/>
            <person name="Lane C.E."/>
            <person name="Keeling P.J."/>
            <person name="Gray M.W."/>
            <person name="Grigoriev I.V."/>
            <person name="Archibald J.M."/>
        </authorList>
    </citation>
    <scope>NUCLEOTIDE SEQUENCE</scope>
    <source>
        <strain evidence="4 6">CCMP2712</strain>
    </source>
</reference>
<evidence type="ECO:0008006" key="7">
    <source>
        <dbReference type="Google" id="ProtNLM"/>
    </source>
</evidence>
<dbReference type="Proteomes" id="UP000011087">
    <property type="component" value="Unassembled WGS sequence"/>
</dbReference>
<evidence type="ECO:0000256" key="3">
    <source>
        <dbReference type="ARBA" id="ARBA00022840"/>
    </source>
</evidence>
<dbReference type="AlphaFoldDB" id="L1IF59"/>
<reference evidence="5" key="3">
    <citation type="submission" date="2016-03" db="UniProtKB">
        <authorList>
            <consortium name="EnsemblProtists"/>
        </authorList>
    </citation>
    <scope>IDENTIFICATION</scope>
</reference>
<evidence type="ECO:0000256" key="1">
    <source>
        <dbReference type="ARBA" id="ARBA00022598"/>
    </source>
</evidence>
<dbReference type="EnsemblProtists" id="EKX34490">
    <property type="protein sequence ID" value="EKX34490"/>
    <property type="gene ID" value="GUITHDRAFT_119327"/>
</dbReference>
<dbReference type="PROSITE" id="PS51221">
    <property type="entry name" value="TTL"/>
    <property type="match status" value="1"/>
</dbReference>
<keyword evidence="3" id="KW-0067">ATP-binding</keyword>
<keyword evidence="1" id="KW-0436">Ligase</keyword>
<dbReference type="GO" id="GO:0000226">
    <property type="term" value="P:microtubule cytoskeleton organization"/>
    <property type="evidence" value="ECO:0007669"/>
    <property type="project" value="TreeGrafter"/>
</dbReference>
<dbReference type="GeneID" id="17291215"/>
<dbReference type="EMBL" id="JH993108">
    <property type="protein sequence ID" value="EKX34490.1"/>
    <property type="molecule type" value="Genomic_DNA"/>
</dbReference>
<dbReference type="KEGG" id="gtt:GUITHDRAFT_119327"/>